<evidence type="ECO:0000259" key="5">
    <source>
        <dbReference type="Pfam" id="PF01168"/>
    </source>
</evidence>
<dbReference type="HAMAP" id="MF_02087">
    <property type="entry name" value="PLP_homeostasis"/>
    <property type="match status" value="1"/>
</dbReference>
<dbReference type="InterPro" id="IPR011078">
    <property type="entry name" value="PyrdxlP_homeostasis"/>
</dbReference>
<evidence type="ECO:0000256" key="1">
    <source>
        <dbReference type="ARBA" id="ARBA00022898"/>
    </source>
</evidence>
<evidence type="ECO:0000313" key="7">
    <source>
        <dbReference type="Proteomes" id="UP000266426"/>
    </source>
</evidence>
<dbReference type="Gene3D" id="3.20.20.10">
    <property type="entry name" value="Alanine racemase"/>
    <property type="match status" value="1"/>
</dbReference>
<dbReference type="PANTHER" id="PTHR10146:SF14">
    <property type="entry name" value="PYRIDOXAL PHOSPHATE HOMEOSTASIS PROTEIN"/>
    <property type="match status" value="1"/>
</dbReference>
<comment type="similarity">
    <text evidence="2 4">Belongs to the pyridoxal phosphate-binding protein YggS/PROSC family.</text>
</comment>
<evidence type="ECO:0000313" key="6">
    <source>
        <dbReference type="EMBL" id="RJP62105.1"/>
    </source>
</evidence>
<dbReference type="Pfam" id="PF01168">
    <property type="entry name" value="Ala_racemase_N"/>
    <property type="match status" value="1"/>
</dbReference>
<dbReference type="GO" id="GO:0030170">
    <property type="term" value="F:pyridoxal phosphate binding"/>
    <property type="evidence" value="ECO:0007669"/>
    <property type="project" value="UniProtKB-UniRule"/>
</dbReference>
<dbReference type="AlphaFoldDB" id="A0A3A4R6T5"/>
<dbReference type="PIRSF" id="PIRSF004848">
    <property type="entry name" value="YBL036c_PLPDEIII"/>
    <property type="match status" value="1"/>
</dbReference>
<dbReference type="CDD" id="cd00635">
    <property type="entry name" value="PLPDE_III_YBL036c_like"/>
    <property type="match status" value="1"/>
</dbReference>
<comment type="function">
    <text evidence="2">Pyridoxal 5'-phosphate (PLP)-binding protein, which is involved in PLP homeostasis.</text>
</comment>
<name>A0A3A4R6T5_9BACT</name>
<evidence type="ECO:0000256" key="4">
    <source>
        <dbReference type="RuleBase" id="RU004514"/>
    </source>
</evidence>
<evidence type="ECO:0000256" key="2">
    <source>
        <dbReference type="HAMAP-Rule" id="MF_02087"/>
    </source>
</evidence>
<dbReference type="PANTHER" id="PTHR10146">
    <property type="entry name" value="PROLINE SYNTHETASE CO-TRANSCRIBED BACTERIAL HOMOLOG PROTEIN"/>
    <property type="match status" value="1"/>
</dbReference>
<gene>
    <name evidence="6" type="ORF">C4541_00325</name>
</gene>
<sequence length="235" mass="26343">MTENMRDALAHIKQTIAEAAKKSGRTADDVRIMAVTKTHSYEVVQLALDAGITLFGENKVQEAMSKYPKPAQRGYELCMIGHLQSNKAKKAVDFFDMTTSVDSIRLAQELNKHARNKGIRYPVLLEVNIGDEESKSGFTAFDICGLADELEPLESLEIRGLMSVPPYLDDPEDARPYFIRTREVFERLRQKRFLKDTFSILSMGMSHDYAAAVEEGSTMVRIGTALFGERHTGGF</sequence>
<dbReference type="EMBL" id="QZJZ01000005">
    <property type="protein sequence ID" value="RJP62105.1"/>
    <property type="molecule type" value="Genomic_DNA"/>
</dbReference>
<evidence type="ECO:0000256" key="3">
    <source>
        <dbReference type="PIRSR" id="PIRSR004848-1"/>
    </source>
</evidence>
<reference evidence="6 7" key="1">
    <citation type="journal article" date="2017" name="ISME J.">
        <title>Energy and carbon metabolisms in a deep terrestrial subsurface fluid microbial community.</title>
        <authorList>
            <person name="Momper L."/>
            <person name="Jungbluth S.P."/>
            <person name="Lee M.D."/>
            <person name="Amend J.P."/>
        </authorList>
    </citation>
    <scope>NUCLEOTIDE SEQUENCE [LARGE SCALE GENOMIC DNA]</scope>
    <source>
        <strain evidence="6">SURF_26</strain>
    </source>
</reference>
<comment type="cofactor">
    <cofactor evidence="3">
        <name>pyridoxal 5'-phosphate</name>
        <dbReference type="ChEBI" id="CHEBI:597326"/>
    </cofactor>
</comment>
<dbReference type="InterPro" id="IPR029066">
    <property type="entry name" value="PLP-binding_barrel"/>
</dbReference>
<feature type="domain" description="Alanine racemase N-terminal" evidence="5">
    <location>
        <begin position="9"/>
        <end position="230"/>
    </location>
</feature>
<dbReference type="Proteomes" id="UP000266426">
    <property type="component" value="Unassembled WGS sequence"/>
</dbReference>
<accession>A0A3A4R6T5</accession>
<organism evidence="6 7">
    <name type="scientific">Candidatus Auribacter fodinae</name>
    <dbReference type="NCBI Taxonomy" id="2093366"/>
    <lineage>
        <taxon>Bacteria</taxon>
        <taxon>Pseudomonadati</taxon>
        <taxon>Candidatus Auribacterota</taxon>
        <taxon>Candidatus Auribacteria</taxon>
        <taxon>Candidatus Auribacterales</taxon>
        <taxon>Candidatus Auribacteraceae</taxon>
        <taxon>Candidatus Auribacter</taxon>
    </lineage>
</organism>
<dbReference type="SUPFAM" id="SSF51419">
    <property type="entry name" value="PLP-binding barrel"/>
    <property type="match status" value="1"/>
</dbReference>
<keyword evidence="1 2" id="KW-0663">Pyridoxal phosphate</keyword>
<dbReference type="NCBIfam" id="TIGR00044">
    <property type="entry name" value="YggS family pyridoxal phosphate-dependent enzyme"/>
    <property type="match status" value="1"/>
</dbReference>
<protein>
    <recommendedName>
        <fullName evidence="2">Pyridoxal phosphate homeostasis protein</fullName>
        <shortName evidence="2">PLP homeostasis protein</shortName>
    </recommendedName>
</protein>
<feature type="modified residue" description="N6-(pyridoxal phosphate)lysine" evidence="2 3">
    <location>
        <position position="37"/>
    </location>
</feature>
<dbReference type="InterPro" id="IPR001608">
    <property type="entry name" value="Ala_racemase_N"/>
</dbReference>
<dbReference type="FunFam" id="3.20.20.10:FF:000018">
    <property type="entry name" value="Pyridoxal phosphate homeostasis protein"/>
    <property type="match status" value="1"/>
</dbReference>
<comment type="caution">
    <text evidence="6">The sequence shown here is derived from an EMBL/GenBank/DDBJ whole genome shotgun (WGS) entry which is preliminary data.</text>
</comment>
<proteinExistence type="inferred from homology"/>